<sequence>MATSATSGTNSTPRWGRSGEPGSAFSGLSRNGRGRGRGGARSGRGGGSGRGGEGGGGGPSSKDSKPDDDHKSNPKTDTLQVPSSAASKPSGSSSHSASPSIPEKSITSSPSSKSAKPPSRRASRAIPSALTTQIQPTDVPAPPASAKPSHSNRRKRSQTGKSNSVIPPKINPPAPNDNLLRPNKPLLGPVPHTAPVKDAPPHMSQKPDIRNDIDALVERVRAVAMDHNRPSTPGSHIDWAGDDDDSLPDLDDWGVNPATFKAQKADVISPIIVDGLRPLPDLTSQSIPNSPLKQVQNIVTNQDHPAKTEPDKVNTDPSTQDASADSDSHSISKEPEKPVLPKVVEPVAKEKPASPVISNTSKTAPNNMISTSKKPIHPSLPSKPLVASSYVPPKLRPGATPMRNTPYPRSPINPTSSDKKPDSKSDVNSTISKEAPHVESVPEKEVPAPVEQLAANDEPVDKPATPKPPIAPEPEVCAPAEQPKSSSPEQASKAGKAEPVFEGLSASIHAPKAMSDSVSAPANISTYPDLPTPNTSLHGFTHTRAHTVGRPPSFSKSPQGEYIPRFSRSGHSTPRGGGSGGGGGFHDSYHNRTHSTPPAGAMANHLRTPPSSRPVITGDAISRLARTIGRTGASSSSSSKPPQSVPLAE</sequence>
<accession>A0A8H8CK88</accession>
<feature type="compositionally biased region" description="Low complexity" evidence="1">
    <location>
        <begin position="316"/>
        <end position="325"/>
    </location>
</feature>
<gene>
    <name evidence="2" type="ORF">JR316_006148</name>
</gene>
<feature type="compositionally biased region" description="Gly residues" evidence="1">
    <location>
        <begin position="39"/>
        <end position="59"/>
    </location>
</feature>
<feature type="compositionally biased region" description="Basic and acidic residues" evidence="1">
    <location>
        <begin position="304"/>
        <end position="314"/>
    </location>
</feature>
<feature type="compositionally biased region" description="Basic and acidic residues" evidence="1">
    <location>
        <begin position="326"/>
        <end position="339"/>
    </location>
</feature>
<feature type="compositionally biased region" description="Low complexity" evidence="1">
    <location>
        <begin position="82"/>
        <end position="117"/>
    </location>
</feature>
<name>A0A8H8CK88_PSICU</name>
<feature type="compositionally biased region" description="Gly residues" evidence="1">
    <location>
        <begin position="575"/>
        <end position="585"/>
    </location>
</feature>
<proteinExistence type="predicted"/>
<feature type="compositionally biased region" description="Basic and acidic residues" evidence="1">
    <location>
        <begin position="434"/>
        <end position="446"/>
    </location>
</feature>
<feature type="compositionally biased region" description="Polar residues" evidence="1">
    <location>
        <begin position="1"/>
        <end position="13"/>
    </location>
</feature>
<protein>
    <submittedName>
        <fullName evidence="2">Uncharacterized protein</fullName>
    </submittedName>
</protein>
<comment type="caution">
    <text evidence="2">The sequence shown here is derived from an EMBL/GenBank/DDBJ whole genome shotgun (WGS) entry which is preliminary data.</text>
</comment>
<feature type="compositionally biased region" description="Polar residues" evidence="1">
    <location>
        <begin position="516"/>
        <end position="538"/>
    </location>
</feature>
<dbReference type="EMBL" id="JAFIQS010000005">
    <property type="protein sequence ID" value="KAG5169592.1"/>
    <property type="molecule type" value="Genomic_DNA"/>
</dbReference>
<dbReference type="OrthoDB" id="3267789at2759"/>
<dbReference type="AlphaFoldDB" id="A0A8H8CK88"/>
<evidence type="ECO:0000313" key="2">
    <source>
        <dbReference type="EMBL" id="KAG5169592.1"/>
    </source>
</evidence>
<evidence type="ECO:0000256" key="1">
    <source>
        <dbReference type="SAM" id="MobiDB-lite"/>
    </source>
</evidence>
<feature type="compositionally biased region" description="Basic and acidic residues" evidence="1">
    <location>
        <begin position="62"/>
        <end position="74"/>
    </location>
</feature>
<reference evidence="2" key="1">
    <citation type="submission" date="2021-02" db="EMBL/GenBank/DDBJ databases">
        <title>Psilocybe cubensis genome.</title>
        <authorList>
            <person name="Mckernan K.J."/>
            <person name="Crawford S."/>
            <person name="Trippe A."/>
            <person name="Kane L.T."/>
            <person name="Mclaughlin S."/>
        </authorList>
    </citation>
    <scope>NUCLEOTIDE SEQUENCE [LARGE SCALE GENOMIC DNA]</scope>
    <source>
        <strain evidence="2">MGC-MH-2018</strain>
    </source>
</reference>
<organism evidence="2">
    <name type="scientific">Psilocybe cubensis</name>
    <name type="common">Psychedelic mushroom</name>
    <name type="synonym">Stropharia cubensis</name>
    <dbReference type="NCBI Taxonomy" id="181762"/>
    <lineage>
        <taxon>Eukaryota</taxon>
        <taxon>Fungi</taxon>
        <taxon>Dikarya</taxon>
        <taxon>Basidiomycota</taxon>
        <taxon>Agaricomycotina</taxon>
        <taxon>Agaricomycetes</taxon>
        <taxon>Agaricomycetidae</taxon>
        <taxon>Agaricales</taxon>
        <taxon>Agaricineae</taxon>
        <taxon>Strophariaceae</taxon>
        <taxon>Psilocybe</taxon>
    </lineage>
</organism>
<feature type="compositionally biased region" description="Polar residues" evidence="1">
    <location>
        <begin position="282"/>
        <end position="303"/>
    </location>
</feature>
<feature type="compositionally biased region" description="Polar residues" evidence="1">
    <location>
        <begin position="356"/>
        <end position="373"/>
    </location>
</feature>
<feature type="region of interest" description="Disordered" evidence="1">
    <location>
        <begin position="276"/>
        <end position="649"/>
    </location>
</feature>
<feature type="region of interest" description="Disordered" evidence="1">
    <location>
        <begin position="1"/>
        <end position="212"/>
    </location>
</feature>